<feature type="region of interest" description="Disordered" evidence="3">
    <location>
        <begin position="1"/>
        <end position="69"/>
    </location>
</feature>
<evidence type="ECO:0000259" key="4">
    <source>
        <dbReference type="Pfam" id="PF00920"/>
    </source>
</evidence>
<dbReference type="InterPro" id="IPR020558">
    <property type="entry name" value="DiOHA_6PGluconate_deHydtase_CS"/>
</dbReference>
<dbReference type="InterPro" id="IPR056740">
    <property type="entry name" value="ILV_EDD_C"/>
</dbReference>
<feature type="domain" description="Dihydroxy-acid/6-phosphogluconate dehydratase N-terminal" evidence="4">
    <location>
        <begin position="636"/>
        <end position="978"/>
    </location>
</feature>
<reference evidence="6 7" key="1">
    <citation type="submission" date="2024-02" db="EMBL/GenBank/DDBJ databases">
        <authorList>
            <person name="Chen Y."/>
            <person name="Shah S."/>
            <person name="Dougan E. K."/>
            <person name="Thang M."/>
            <person name="Chan C."/>
        </authorList>
    </citation>
    <scope>NUCLEOTIDE SEQUENCE [LARGE SCALE GENOMIC DNA]</scope>
</reference>
<feature type="region of interest" description="Disordered" evidence="3">
    <location>
        <begin position="1311"/>
        <end position="1331"/>
    </location>
</feature>
<dbReference type="InterPro" id="IPR042096">
    <property type="entry name" value="Dihydro-acid_dehy_C"/>
</dbReference>
<evidence type="ECO:0000256" key="2">
    <source>
        <dbReference type="ARBA" id="ARBA00023239"/>
    </source>
</evidence>
<keyword evidence="7" id="KW-1185">Reference proteome</keyword>
<feature type="compositionally biased region" description="Polar residues" evidence="3">
    <location>
        <begin position="272"/>
        <end position="283"/>
    </location>
</feature>
<evidence type="ECO:0000259" key="5">
    <source>
        <dbReference type="Pfam" id="PF24877"/>
    </source>
</evidence>
<dbReference type="Proteomes" id="UP001642484">
    <property type="component" value="Unassembled WGS sequence"/>
</dbReference>
<feature type="compositionally biased region" description="Basic and acidic residues" evidence="3">
    <location>
        <begin position="388"/>
        <end position="402"/>
    </location>
</feature>
<feature type="region of interest" description="Disordered" evidence="3">
    <location>
        <begin position="1151"/>
        <end position="1191"/>
    </location>
</feature>
<dbReference type="PROSITE" id="PS00887">
    <property type="entry name" value="ILVD_EDD_2"/>
    <property type="match status" value="1"/>
</dbReference>
<feature type="compositionally biased region" description="Basic and acidic residues" evidence="3">
    <location>
        <begin position="1209"/>
        <end position="1230"/>
    </location>
</feature>
<dbReference type="EMBL" id="CAXAMN010026805">
    <property type="protein sequence ID" value="CAK9105797.1"/>
    <property type="molecule type" value="Genomic_DNA"/>
</dbReference>
<name>A0ABP0S0D1_9DINO</name>
<dbReference type="InterPro" id="IPR050165">
    <property type="entry name" value="DHAD_IlvD/Edd"/>
</dbReference>
<gene>
    <name evidence="6" type="ORF">CCMP2556_LOCUS49478</name>
</gene>
<dbReference type="PANTHER" id="PTHR21000:SF5">
    <property type="entry name" value="DIHYDROXY-ACID DEHYDRATASE, MITOCHONDRIAL"/>
    <property type="match status" value="1"/>
</dbReference>
<dbReference type="SUPFAM" id="SSF52047">
    <property type="entry name" value="RNI-like"/>
    <property type="match status" value="1"/>
</dbReference>
<feature type="region of interest" description="Disordered" evidence="3">
    <location>
        <begin position="272"/>
        <end position="321"/>
    </location>
</feature>
<organism evidence="6 7">
    <name type="scientific">Durusdinium trenchii</name>
    <dbReference type="NCBI Taxonomy" id="1381693"/>
    <lineage>
        <taxon>Eukaryota</taxon>
        <taxon>Sar</taxon>
        <taxon>Alveolata</taxon>
        <taxon>Dinophyceae</taxon>
        <taxon>Suessiales</taxon>
        <taxon>Symbiodiniaceae</taxon>
        <taxon>Durusdinium</taxon>
    </lineage>
</organism>
<feature type="region of interest" description="Disordered" evidence="3">
    <location>
        <begin position="1209"/>
        <end position="1245"/>
    </location>
</feature>
<dbReference type="SUPFAM" id="SSF143975">
    <property type="entry name" value="IlvD/EDD N-terminal domain-like"/>
    <property type="match status" value="1"/>
</dbReference>
<evidence type="ECO:0000256" key="1">
    <source>
        <dbReference type="ARBA" id="ARBA00006486"/>
    </source>
</evidence>
<keyword evidence="2" id="KW-0456">Lyase</keyword>
<feature type="domain" description="Dihydroxy-acid/6-phosphogluconate dehydratase C-terminal" evidence="5">
    <location>
        <begin position="992"/>
        <end position="1175"/>
    </location>
</feature>
<dbReference type="Pfam" id="PF24877">
    <property type="entry name" value="ILV_EDD_C"/>
    <property type="match status" value="1"/>
</dbReference>
<sequence length="1534" mass="164364">MLRNSCSNIDVGRAPREIRRSSEASGPKAPFSDDYPREPVTNFQPLAPAAATPVRAPGPAAATPAQVQRARTLSPGPIVVSSGSYCAPAPKWPGGIQRTLGQPRSLVVPVYRREASREPSNVLSNWGGCPLPPSLPAPPPSLHHVSPVKLRPADALPRCSSPHLQVPQWLNGVPMVPQCKSAASPPGSAAVPVQRFRSFGRLSTSTSPRDLHVQVHRTYSSPRSQTYTSRLVPLTSASPRTSDVEVRTITGVSAATRSQRWQGHVQSTVGRISGRSSYGSQYSCPRMSRSPDASKEDSTFEDVRSPLGLGKPVVSQGPPATLSDGFVLKKDGGALSSSTMAPDEASFRSDEANLRTPEVRMPITMPTEPVTLRPRQEDLRLMESTWQPKREAREAQIEEARTPEGVTTKHPPRRPVKAPRLSRNDRRLSVKDERLCSEPGRQSRCSSKIEANEPGGTVASLSATPQRKAETFEVPATSPSETRSSLAPRPAQLQDPASSGSLCCWALKSLDEGQAAQICATQSLEELSGFELRISCPTCKGQCPDHIRCRQRNEQAAFRRRAEGPTPWEVSGWHNNAKQSNLGTWMVWMVPPLKRESYKITGDPKKPDGAPNSYVKMTCARANFRAAGWKDDDFRKPLITIAAPYSNSMPCNNQFRDLADILAEEVEKLGGKAHFCFTPVISDGESQGCKAMRYSLVSREVITDCIEVMHEGYHADAIITLGGCDKSVPAAVMPLARKDLLGLSLFGGPALPGLHPGCRKRGADGEVVEQGKALDPGKVMEAIGAYGQGLIDLEELHRAECHGLPGSGSCSAMFTACTMASVVEALGMALPGTASKPAATRDDPRSVTERKRQDCAAVVAALFSLAEKGLSARKIITKKALENAVAVVYALGGSTNAVLHTLAIAHEAGIPESEFNIEDFHRVGQRVPLIGNVSPHGRYHMSDLDKIGGVPVVMRELLDAGLVHGDCMTVTGRTVAENLAGTPSVAALGLQDVLYPVTKPLAPAGNHILVLKGNLAPESAVCKLSGKTDIELTGPARCFDDEDAAFEAIMAGKIQKGDVLVIRYEGPKGSPGMPEMLSPGSALVGAGLGKHVALVTDGRFSGASHGIMVGHVTPEAAAGGPIGLLVDGDMVTVRPARRELSVALSEKELAARRREWRAPAPKPGSFGTLGKYASQTPEQSPQSSHSAMADDKVERLAWSPLSSRAFFDGERTVDGRDSSRGQAEDSRFEDPVPQDGAESRRRSSSAGSELRLWTAWVDQSNGLGLAELTGLLSKAQALIQQSAEQMEEQLGSPRAVSPPERAVVASDEGAAMPGELSRGGMELRSRPSRTRQSDVSYAHGHQCGGAPVFQVACVAGIGASRIASSTAPQKGPPSSKVAELMAKLPILPKLFQALTKNTHLKHLMMGNTALESSGACIQELAAALRSNSTLQKLDVQANFLEMCDLTVIFEALAENTGLKDLKVNLQACAKGSFRDLMKEQGNDVYKAAAAAFRSNRSLIKLDLILLQRHWQDQICRGLMQNKEEQRKSEAKDDC</sequence>
<dbReference type="SUPFAM" id="SSF52016">
    <property type="entry name" value="LeuD/IlvD-like"/>
    <property type="match status" value="1"/>
</dbReference>
<accession>A0ABP0S0D1</accession>
<feature type="compositionally biased region" description="Polar residues" evidence="3">
    <location>
        <begin position="1173"/>
        <end position="1186"/>
    </location>
</feature>
<dbReference type="Gene3D" id="3.80.10.10">
    <property type="entry name" value="Ribonuclease Inhibitor"/>
    <property type="match status" value="1"/>
</dbReference>
<comment type="similarity">
    <text evidence="1">Belongs to the IlvD/Edd family.</text>
</comment>
<protein>
    <recommendedName>
        <fullName evidence="8">Dihydroxy-acid dehydratase</fullName>
    </recommendedName>
</protein>
<dbReference type="InterPro" id="IPR000581">
    <property type="entry name" value="ILV_EDD_N"/>
</dbReference>
<feature type="compositionally biased region" description="Basic and acidic residues" evidence="3">
    <location>
        <begin position="292"/>
        <end position="304"/>
    </location>
</feature>
<dbReference type="PANTHER" id="PTHR21000">
    <property type="entry name" value="DIHYDROXY-ACID DEHYDRATASE DAD"/>
    <property type="match status" value="1"/>
</dbReference>
<dbReference type="InterPro" id="IPR037237">
    <property type="entry name" value="IlvD/EDD_N"/>
</dbReference>
<dbReference type="Pfam" id="PF00920">
    <property type="entry name" value="ILVD_EDD_N"/>
    <property type="match status" value="1"/>
</dbReference>
<evidence type="ECO:0000313" key="6">
    <source>
        <dbReference type="EMBL" id="CAK9105797.1"/>
    </source>
</evidence>
<proteinExistence type="inferred from homology"/>
<evidence type="ECO:0000256" key="3">
    <source>
        <dbReference type="SAM" id="MobiDB-lite"/>
    </source>
</evidence>
<feature type="region of interest" description="Disordered" evidence="3">
    <location>
        <begin position="384"/>
        <end position="496"/>
    </location>
</feature>
<dbReference type="Gene3D" id="3.50.30.80">
    <property type="entry name" value="IlvD/EDD C-terminal domain-like"/>
    <property type="match status" value="1"/>
</dbReference>
<feature type="compositionally biased region" description="Basic and acidic residues" evidence="3">
    <location>
        <begin position="13"/>
        <end position="22"/>
    </location>
</feature>
<evidence type="ECO:0008006" key="8">
    <source>
        <dbReference type="Google" id="ProtNLM"/>
    </source>
</evidence>
<dbReference type="InterPro" id="IPR032675">
    <property type="entry name" value="LRR_dom_sf"/>
</dbReference>
<comment type="caution">
    <text evidence="6">The sequence shown here is derived from an EMBL/GenBank/DDBJ whole genome shotgun (WGS) entry which is preliminary data.</text>
</comment>
<feature type="compositionally biased region" description="Basic and acidic residues" evidence="3">
    <location>
        <begin position="422"/>
        <end position="436"/>
    </location>
</feature>
<evidence type="ECO:0000313" key="7">
    <source>
        <dbReference type="Proteomes" id="UP001642484"/>
    </source>
</evidence>